<dbReference type="Pfam" id="PF04398">
    <property type="entry name" value="DUF538"/>
    <property type="match status" value="1"/>
</dbReference>
<dbReference type="eggNOG" id="ENOG502R72N">
    <property type="taxonomic scope" value="Eukaryota"/>
</dbReference>
<dbReference type="InterPro" id="IPR007493">
    <property type="entry name" value="DUF538"/>
</dbReference>
<dbReference type="Gramene" id="LPERR02G16850.1">
    <property type="protein sequence ID" value="LPERR02G16850.1"/>
    <property type="gene ID" value="LPERR02G16850"/>
</dbReference>
<evidence type="ECO:0000256" key="1">
    <source>
        <dbReference type="SAM" id="SignalP"/>
    </source>
</evidence>
<feature type="signal peptide" evidence="1">
    <location>
        <begin position="1"/>
        <end position="26"/>
    </location>
</feature>
<keyword evidence="3" id="KW-1185">Reference proteome</keyword>
<dbReference type="HOGENOM" id="CLU_2267632_0_0_1"/>
<organism evidence="2 3">
    <name type="scientific">Leersia perrieri</name>
    <dbReference type="NCBI Taxonomy" id="77586"/>
    <lineage>
        <taxon>Eukaryota</taxon>
        <taxon>Viridiplantae</taxon>
        <taxon>Streptophyta</taxon>
        <taxon>Embryophyta</taxon>
        <taxon>Tracheophyta</taxon>
        <taxon>Spermatophyta</taxon>
        <taxon>Magnoliopsida</taxon>
        <taxon>Liliopsida</taxon>
        <taxon>Poales</taxon>
        <taxon>Poaceae</taxon>
        <taxon>BOP clade</taxon>
        <taxon>Oryzoideae</taxon>
        <taxon>Oryzeae</taxon>
        <taxon>Oryzinae</taxon>
        <taxon>Leersia</taxon>
    </lineage>
</organism>
<proteinExistence type="predicted"/>
<dbReference type="SUPFAM" id="SSF141562">
    <property type="entry name" value="At5g01610-like"/>
    <property type="match status" value="1"/>
</dbReference>
<dbReference type="EnsemblPlants" id="LPERR02G16850.1">
    <property type="protein sequence ID" value="LPERR02G16850.1"/>
    <property type="gene ID" value="LPERR02G16850"/>
</dbReference>
<protein>
    <submittedName>
        <fullName evidence="2">Uncharacterized protein</fullName>
    </submittedName>
</protein>
<dbReference type="InterPro" id="IPR036758">
    <property type="entry name" value="At5g01610-like"/>
</dbReference>
<keyword evidence="1" id="KW-0732">Signal</keyword>
<reference evidence="3" key="2">
    <citation type="submission" date="2013-12" db="EMBL/GenBank/DDBJ databases">
        <authorList>
            <person name="Yu Y."/>
            <person name="Lee S."/>
            <person name="de Baynast K."/>
            <person name="Wissotski M."/>
            <person name="Liu L."/>
            <person name="Talag J."/>
            <person name="Goicoechea J."/>
            <person name="Angelova A."/>
            <person name="Jetty R."/>
            <person name="Kudrna D."/>
            <person name="Golser W."/>
            <person name="Rivera L."/>
            <person name="Zhang J."/>
            <person name="Wing R."/>
        </authorList>
    </citation>
    <scope>NUCLEOTIDE SEQUENCE</scope>
</reference>
<evidence type="ECO:0000313" key="3">
    <source>
        <dbReference type="Proteomes" id="UP000032180"/>
    </source>
</evidence>
<dbReference type="PANTHER" id="PTHR31676:SF110">
    <property type="entry name" value="TRANSMEMBRANE PROTEIN"/>
    <property type="match status" value="1"/>
</dbReference>
<reference evidence="2 3" key="1">
    <citation type="submission" date="2012-08" db="EMBL/GenBank/DDBJ databases">
        <title>Oryza genome evolution.</title>
        <authorList>
            <person name="Wing R.A."/>
        </authorList>
    </citation>
    <scope>NUCLEOTIDE SEQUENCE</scope>
</reference>
<dbReference type="Proteomes" id="UP000032180">
    <property type="component" value="Chromosome 2"/>
</dbReference>
<dbReference type="AlphaFoldDB" id="A0A0D9VH73"/>
<name>A0A0D9VH73_9ORYZ</name>
<dbReference type="PANTHER" id="PTHR31676">
    <property type="entry name" value="T31J12.3 PROTEIN-RELATED"/>
    <property type="match status" value="1"/>
</dbReference>
<sequence>MAKIIASVFLLLALATGPGVPATASGVPIVAPGISASGVPTTPGVSAYDVLATHQLPRGILPEGVTSYTLNGDSTFDVHFGSECHVRRGGFEITYDAMITGCS</sequence>
<reference evidence="2" key="3">
    <citation type="submission" date="2015-04" db="UniProtKB">
        <authorList>
            <consortium name="EnsemblPlants"/>
        </authorList>
    </citation>
    <scope>IDENTIFICATION</scope>
</reference>
<feature type="chain" id="PRO_5002347413" evidence="1">
    <location>
        <begin position="27"/>
        <end position="103"/>
    </location>
</feature>
<dbReference type="Gene3D" id="2.30.240.10">
    <property type="entry name" value="At5g01610-like"/>
    <property type="match status" value="1"/>
</dbReference>
<evidence type="ECO:0000313" key="2">
    <source>
        <dbReference type="EnsemblPlants" id="LPERR02G16850.1"/>
    </source>
</evidence>
<accession>A0A0D9VH73</accession>